<evidence type="ECO:0000313" key="1">
    <source>
        <dbReference type="EMBL" id="BAM79642.1"/>
    </source>
</evidence>
<evidence type="ECO:0000313" key="2">
    <source>
        <dbReference type="Proteomes" id="UP000007014"/>
    </source>
</evidence>
<dbReference type="Gramene" id="CMG131CT">
    <property type="protein sequence ID" value="CMG131CT"/>
    <property type="gene ID" value="CMG131C"/>
</dbReference>
<proteinExistence type="predicted"/>
<keyword evidence="2" id="KW-1185">Reference proteome</keyword>
<reference evidence="1 2" key="1">
    <citation type="journal article" date="2004" name="Nature">
        <title>Genome sequence of the ultrasmall unicellular red alga Cyanidioschyzon merolae 10D.</title>
        <authorList>
            <person name="Matsuzaki M."/>
            <person name="Misumi O."/>
            <person name="Shin-i T."/>
            <person name="Maruyama S."/>
            <person name="Takahara M."/>
            <person name="Miyagishima S."/>
            <person name="Mori T."/>
            <person name="Nishida K."/>
            <person name="Yagisawa F."/>
            <person name="Nishida K."/>
            <person name="Yoshida Y."/>
            <person name="Nishimura Y."/>
            <person name="Nakao S."/>
            <person name="Kobayashi T."/>
            <person name="Momoyama Y."/>
            <person name="Higashiyama T."/>
            <person name="Minoda A."/>
            <person name="Sano M."/>
            <person name="Nomoto H."/>
            <person name="Oishi K."/>
            <person name="Hayashi H."/>
            <person name="Ohta F."/>
            <person name="Nishizaka S."/>
            <person name="Haga S."/>
            <person name="Miura S."/>
            <person name="Morishita T."/>
            <person name="Kabeya Y."/>
            <person name="Terasawa K."/>
            <person name="Suzuki Y."/>
            <person name="Ishii Y."/>
            <person name="Asakawa S."/>
            <person name="Takano H."/>
            <person name="Ohta N."/>
            <person name="Kuroiwa H."/>
            <person name="Tanaka K."/>
            <person name="Shimizu N."/>
            <person name="Sugano S."/>
            <person name="Sato N."/>
            <person name="Nozaki H."/>
            <person name="Ogasawara N."/>
            <person name="Kohara Y."/>
            <person name="Kuroiwa T."/>
        </authorList>
    </citation>
    <scope>NUCLEOTIDE SEQUENCE [LARGE SCALE GENOMIC DNA]</scope>
    <source>
        <strain evidence="1 2">10D</strain>
    </source>
</reference>
<dbReference type="KEGG" id="cme:CYME_CMG131C"/>
<reference evidence="1 2" key="2">
    <citation type="journal article" date="2007" name="BMC Biol.">
        <title>A 100%-complete sequence reveals unusually simple genomic features in the hot-spring red alga Cyanidioschyzon merolae.</title>
        <authorList>
            <person name="Nozaki H."/>
            <person name="Takano H."/>
            <person name="Misumi O."/>
            <person name="Terasawa K."/>
            <person name="Matsuzaki M."/>
            <person name="Maruyama S."/>
            <person name="Nishida K."/>
            <person name="Yagisawa F."/>
            <person name="Yoshida Y."/>
            <person name="Fujiwara T."/>
            <person name="Takio S."/>
            <person name="Tamura K."/>
            <person name="Chung S.J."/>
            <person name="Nakamura S."/>
            <person name="Kuroiwa H."/>
            <person name="Tanaka K."/>
            <person name="Sato N."/>
            <person name="Kuroiwa T."/>
        </authorList>
    </citation>
    <scope>NUCLEOTIDE SEQUENCE [LARGE SCALE GENOMIC DNA]</scope>
    <source>
        <strain evidence="1 2">10D</strain>
    </source>
</reference>
<dbReference type="RefSeq" id="XP_005535928.1">
    <property type="nucleotide sequence ID" value="XM_005535871.1"/>
</dbReference>
<sequence>MIHIMFRLPGISLSSGRRPRHGERPFREGACAAAFSREIERHGSSRAMKTFRQPHASPTNGNAGWIQGYGFSECPAQPATPDATHQRSPLGHGIAFLCLEAHRLDAHFIRSSCMTSRRLGFDGSAQTCVHRAPDCTLKGAEYQRELAHAGRFRVGTSMGRFRQAAYTCVYERVKANGSTCHARMYVLRFCCVPMVINSGSCRLLLQLLPFPISSFWFTARNSLRALHLRCHGSKRMDSVYKVQIFPLSAVVAELDAQPKDAIYILGTAAKVAPKVYAEIIEAVTLNCGQASPGVSTMHPLPGVALFLVYARSIARDMPLAGT</sequence>
<dbReference type="EMBL" id="AP006489">
    <property type="protein sequence ID" value="BAM79642.1"/>
    <property type="molecule type" value="Genomic_DNA"/>
</dbReference>
<accession>M1VBF7</accession>
<gene>
    <name evidence="1" type="ORF">CYME_CMG131C</name>
</gene>
<dbReference type="Proteomes" id="UP000007014">
    <property type="component" value="Chromosome 7"/>
</dbReference>
<dbReference type="AlphaFoldDB" id="M1VBF7"/>
<organism evidence="1 2">
    <name type="scientific">Cyanidioschyzon merolae (strain NIES-3377 / 10D)</name>
    <name type="common">Unicellular red alga</name>
    <dbReference type="NCBI Taxonomy" id="280699"/>
    <lineage>
        <taxon>Eukaryota</taxon>
        <taxon>Rhodophyta</taxon>
        <taxon>Bangiophyceae</taxon>
        <taxon>Cyanidiales</taxon>
        <taxon>Cyanidiaceae</taxon>
        <taxon>Cyanidioschyzon</taxon>
    </lineage>
</organism>
<dbReference type="GeneID" id="16993215"/>
<name>M1VBF7_CYAM1</name>
<protein>
    <submittedName>
        <fullName evidence="1">Uncharacterized protein</fullName>
    </submittedName>
</protein>
<dbReference type="HOGENOM" id="CLU_864241_0_0_1"/>